<evidence type="ECO:0000313" key="2">
    <source>
        <dbReference type="EMBL" id="MFC3204473.1"/>
    </source>
</evidence>
<dbReference type="InterPro" id="IPR009003">
    <property type="entry name" value="Peptidase_S1_PA"/>
</dbReference>
<dbReference type="EMBL" id="JBHRSX010000102">
    <property type="protein sequence ID" value="MFC3204473.1"/>
    <property type="molecule type" value="Genomic_DNA"/>
</dbReference>
<keyword evidence="3" id="KW-1185">Reference proteome</keyword>
<feature type="chain" id="PRO_5045376796" evidence="1">
    <location>
        <begin position="20"/>
        <end position="253"/>
    </location>
</feature>
<evidence type="ECO:0000256" key="1">
    <source>
        <dbReference type="SAM" id="SignalP"/>
    </source>
</evidence>
<keyword evidence="2" id="KW-0378">Hydrolase</keyword>
<organism evidence="2 3">
    <name type="scientific">Alteromonas oceani</name>
    <dbReference type="NCBI Taxonomy" id="2071609"/>
    <lineage>
        <taxon>Bacteria</taxon>
        <taxon>Pseudomonadati</taxon>
        <taxon>Pseudomonadota</taxon>
        <taxon>Gammaproteobacteria</taxon>
        <taxon>Alteromonadales</taxon>
        <taxon>Alteromonadaceae</taxon>
        <taxon>Alteromonas/Salinimonas group</taxon>
        <taxon>Alteromonas</taxon>
    </lineage>
</organism>
<dbReference type="GO" id="GO:0006508">
    <property type="term" value="P:proteolysis"/>
    <property type="evidence" value="ECO:0007669"/>
    <property type="project" value="UniProtKB-KW"/>
</dbReference>
<comment type="caution">
    <text evidence="2">The sequence shown here is derived from an EMBL/GenBank/DDBJ whole genome shotgun (WGS) entry which is preliminary data.</text>
</comment>
<dbReference type="PANTHER" id="PTHR43019:SF23">
    <property type="entry name" value="PROTEASE DO-LIKE 5, CHLOROPLASTIC"/>
    <property type="match status" value="1"/>
</dbReference>
<keyword evidence="2" id="KW-0645">Protease</keyword>
<feature type="signal peptide" evidence="1">
    <location>
        <begin position="1"/>
        <end position="19"/>
    </location>
</feature>
<proteinExistence type="predicted"/>
<dbReference type="Gene3D" id="2.40.10.10">
    <property type="entry name" value="Trypsin-like serine proteases"/>
    <property type="match status" value="2"/>
</dbReference>
<dbReference type="InterPro" id="IPR043504">
    <property type="entry name" value="Peptidase_S1_PA_chymotrypsin"/>
</dbReference>
<sequence length="253" mass="27192">MKNICLFLLFIFLSTTLEANQSMVEVIKKVKPSVVGVGITTPMNSPANQLQGTGFVIGNGHYIATNYHVVSASLDPDVVQYRSIYAGNAKNTKTFRAEVVDVDPVHDLAILKIDTKLPPLKVAPDEFVPEGTHIAFTGFPIGAVLGLYPASHRGMVAAITPDAIPARRSDQLSINMLDRLQKVFLIYQLDATAYPGNSGSPMYLSDSGVVVGVINKVFVAETKESVLSKPSGISYAVPVIHLRKLAAKSNIAL</sequence>
<dbReference type="SUPFAM" id="SSF50494">
    <property type="entry name" value="Trypsin-like serine proteases"/>
    <property type="match status" value="1"/>
</dbReference>
<protein>
    <submittedName>
        <fullName evidence="2">Serine protease</fullName>
    </submittedName>
</protein>
<dbReference type="GO" id="GO:0008233">
    <property type="term" value="F:peptidase activity"/>
    <property type="evidence" value="ECO:0007669"/>
    <property type="project" value="UniProtKB-KW"/>
</dbReference>
<dbReference type="PANTHER" id="PTHR43019">
    <property type="entry name" value="SERINE ENDOPROTEASE DEGS"/>
    <property type="match status" value="1"/>
</dbReference>
<accession>A0ABV7K7D9</accession>
<evidence type="ECO:0000313" key="3">
    <source>
        <dbReference type="Proteomes" id="UP001595477"/>
    </source>
</evidence>
<reference evidence="3" key="1">
    <citation type="journal article" date="2019" name="Int. J. Syst. Evol. Microbiol.">
        <title>The Global Catalogue of Microorganisms (GCM) 10K type strain sequencing project: providing services to taxonomists for standard genome sequencing and annotation.</title>
        <authorList>
            <consortium name="The Broad Institute Genomics Platform"/>
            <consortium name="The Broad Institute Genome Sequencing Center for Infectious Disease"/>
            <person name="Wu L."/>
            <person name="Ma J."/>
        </authorList>
    </citation>
    <scope>NUCLEOTIDE SEQUENCE [LARGE SCALE GENOMIC DNA]</scope>
    <source>
        <strain evidence="3">KCTC 52449</strain>
    </source>
</reference>
<dbReference type="Proteomes" id="UP001595477">
    <property type="component" value="Unassembled WGS sequence"/>
</dbReference>
<dbReference type="RefSeq" id="WP_164464604.1">
    <property type="nucleotide sequence ID" value="NZ_JBHRSX010000102.1"/>
</dbReference>
<gene>
    <name evidence="2" type="ORF">ACFOEW_21925</name>
</gene>
<name>A0ABV7K7D9_9ALTE</name>
<keyword evidence="1" id="KW-0732">Signal</keyword>
<dbReference type="Pfam" id="PF13365">
    <property type="entry name" value="Trypsin_2"/>
    <property type="match status" value="1"/>
</dbReference>